<feature type="non-terminal residue" evidence="12">
    <location>
        <position position="224"/>
    </location>
</feature>
<keyword evidence="7" id="KW-0456">Lyase</keyword>
<feature type="active site" description="For OMPdecase activity" evidence="9">
    <location>
        <position position="98"/>
    </location>
</feature>
<dbReference type="InterPro" id="IPR011060">
    <property type="entry name" value="RibuloseP-bd_barrel"/>
</dbReference>
<feature type="binding site" evidence="10">
    <location>
        <position position="44"/>
    </location>
    <ligand>
        <name>substrate</name>
    </ligand>
</feature>
<evidence type="ECO:0000256" key="7">
    <source>
        <dbReference type="ARBA" id="ARBA00023239"/>
    </source>
</evidence>
<evidence type="ECO:0000256" key="10">
    <source>
        <dbReference type="PIRSR" id="PIRSR614732-2"/>
    </source>
</evidence>
<name>A0A1G2NAX6_9BACT</name>
<feature type="domain" description="Orotidine 5'-phosphate decarboxylase" evidence="11">
    <location>
        <begin position="38"/>
        <end position="224"/>
    </location>
</feature>
<feature type="binding site" evidence="10">
    <location>
        <position position="208"/>
    </location>
    <ligand>
        <name>substrate</name>
    </ligand>
</feature>
<dbReference type="GO" id="GO:0006207">
    <property type="term" value="P:'de novo' pyrimidine nucleobase biosynthetic process"/>
    <property type="evidence" value="ECO:0007669"/>
    <property type="project" value="InterPro"/>
</dbReference>
<dbReference type="AlphaFoldDB" id="A0A1G2NAX6"/>
<evidence type="ECO:0000259" key="11">
    <source>
        <dbReference type="SMART" id="SM00934"/>
    </source>
</evidence>
<proteinExistence type="predicted"/>
<evidence type="ECO:0000256" key="1">
    <source>
        <dbReference type="ARBA" id="ARBA00002356"/>
    </source>
</evidence>
<dbReference type="UniPathway" id="UPA00070">
    <property type="reaction ID" value="UER00120"/>
</dbReference>
<accession>A0A1G2NAX6</accession>
<sequence>MIFLDISYNVLLVLSPIVGLKLYIPNQKEKETAMETSRIILAADELSLDQCLELASKVGDRVHAIKIHNAFDQQGPGVVERLRDAGARRVWVDAKLHDIPNTVKLRAKAIAESGADILTVHASGEIEMMMAAVEAGPAEIYAITVLTSLGEEQVHLLHGQPSKAGALYLARLAKLAGVHGVVCSPREVGILAKRPELQGLKFITPGVRSSGKATDHQKRVDTPA</sequence>
<dbReference type="PANTHER" id="PTHR32119:SF2">
    <property type="entry name" value="OROTIDINE 5'-PHOSPHATE DECARBOXYLASE"/>
    <property type="match status" value="1"/>
</dbReference>
<dbReference type="STRING" id="1802319.A2928_01690"/>
<dbReference type="GO" id="GO:0005829">
    <property type="term" value="C:cytosol"/>
    <property type="evidence" value="ECO:0007669"/>
    <property type="project" value="TreeGrafter"/>
</dbReference>
<evidence type="ECO:0000256" key="9">
    <source>
        <dbReference type="PIRSR" id="PIRSR614732-1"/>
    </source>
</evidence>
<keyword evidence="6" id="KW-0665">Pyrimidine biosynthesis</keyword>
<dbReference type="SUPFAM" id="SSF51366">
    <property type="entry name" value="Ribulose-phoshate binding barrel"/>
    <property type="match status" value="1"/>
</dbReference>
<evidence type="ECO:0000313" key="13">
    <source>
        <dbReference type="Proteomes" id="UP000176221"/>
    </source>
</evidence>
<evidence type="ECO:0000256" key="4">
    <source>
        <dbReference type="ARBA" id="ARBA00021923"/>
    </source>
</evidence>
<feature type="binding site" evidence="10">
    <location>
        <position position="66"/>
    </location>
    <ligand>
        <name>substrate</name>
    </ligand>
</feature>
<dbReference type="EC" id="4.1.1.23" evidence="3"/>
<comment type="caution">
    <text evidence="12">The sequence shown here is derived from an EMBL/GenBank/DDBJ whole genome shotgun (WGS) entry which is preliminary data.</text>
</comment>
<dbReference type="NCBIfam" id="TIGR01740">
    <property type="entry name" value="pyrF"/>
    <property type="match status" value="1"/>
</dbReference>
<dbReference type="Pfam" id="PF00215">
    <property type="entry name" value="OMPdecase"/>
    <property type="match status" value="1"/>
</dbReference>
<dbReference type="GO" id="GO:0044205">
    <property type="term" value="P:'de novo' UMP biosynthetic process"/>
    <property type="evidence" value="ECO:0007669"/>
    <property type="project" value="UniProtKB-UniPathway"/>
</dbReference>
<evidence type="ECO:0000256" key="5">
    <source>
        <dbReference type="ARBA" id="ARBA00022793"/>
    </source>
</evidence>
<evidence type="ECO:0000256" key="3">
    <source>
        <dbReference type="ARBA" id="ARBA00012321"/>
    </source>
</evidence>
<protein>
    <recommendedName>
        <fullName evidence="4">Orotidine 5'-phosphate decarboxylase</fullName>
        <ecNumber evidence="3">4.1.1.23</ecNumber>
    </recommendedName>
    <alternativeName>
        <fullName evidence="8">OMP decarboxylase</fullName>
    </alternativeName>
</protein>
<dbReference type="Gene3D" id="3.20.20.70">
    <property type="entry name" value="Aldolase class I"/>
    <property type="match status" value="1"/>
</dbReference>
<feature type="binding site" evidence="10">
    <location>
        <position position="147"/>
    </location>
    <ligand>
        <name>substrate</name>
    </ligand>
</feature>
<feature type="binding site" evidence="10">
    <location>
        <position position="217"/>
    </location>
    <ligand>
        <name>substrate</name>
    </ligand>
</feature>
<comment type="function">
    <text evidence="1">Catalyzes the decarboxylation of orotidine 5'-monophosphate (OMP) to uridine 5'-monophosphate (UMP).</text>
</comment>
<dbReference type="Proteomes" id="UP000176221">
    <property type="component" value="Unassembled WGS sequence"/>
</dbReference>
<dbReference type="InterPro" id="IPR014732">
    <property type="entry name" value="OMPdecase"/>
</dbReference>
<evidence type="ECO:0000256" key="8">
    <source>
        <dbReference type="ARBA" id="ARBA00033428"/>
    </source>
</evidence>
<organism evidence="12 13">
    <name type="scientific">Candidatus Taylorbacteria bacterium RIFCSPLOWO2_01_FULL_45_15b</name>
    <dbReference type="NCBI Taxonomy" id="1802319"/>
    <lineage>
        <taxon>Bacteria</taxon>
        <taxon>Candidatus Tayloriibacteriota</taxon>
    </lineage>
</organism>
<evidence type="ECO:0000313" key="12">
    <source>
        <dbReference type="EMBL" id="OHA33298.1"/>
    </source>
</evidence>
<keyword evidence="5" id="KW-0210">Decarboxylase</keyword>
<feature type="active site" description="For OMPdecase activity" evidence="9">
    <location>
        <position position="93"/>
    </location>
</feature>
<feature type="active site" description="For OMPdecase activity" evidence="9">
    <location>
        <position position="95"/>
    </location>
</feature>
<dbReference type="EMBL" id="MHRX01000033">
    <property type="protein sequence ID" value="OHA33298.1"/>
    <property type="molecule type" value="Genomic_DNA"/>
</dbReference>
<gene>
    <name evidence="12" type="ORF">A2928_01690</name>
</gene>
<dbReference type="GO" id="GO:0004590">
    <property type="term" value="F:orotidine-5'-phosphate decarboxylase activity"/>
    <property type="evidence" value="ECO:0007669"/>
    <property type="project" value="UniProtKB-EC"/>
</dbReference>
<reference evidence="12 13" key="1">
    <citation type="journal article" date="2016" name="Nat. Commun.">
        <title>Thousands of microbial genomes shed light on interconnected biogeochemical processes in an aquifer system.</title>
        <authorList>
            <person name="Anantharaman K."/>
            <person name="Brown C.T."/>
            <person name="Hug L.A."/>
            <person name="Sharon I."/>
            <person name="Castelle C.J."/>
            <person name="Probst A.J."/>
            <person name="Thomas B.C."/>
            <person name="Singh A."/>
            <person name="Wilkins M.J."/>
            <person name="Karaoz U."/>
            <person name="Brodie E.L."/>
            <person name="Williams K.H."/>
            <person name="Hubbard S.S."/>
            <person name="Banfield J.F."/>
        </authorList>
    </citation>
    <scope>NUCLEOTIDE SEQUENCE [LARGE SCALE GENOMIC DNA]</scope>
</reference>
<comment type="pathway">
    <text evidence="2">Pyrimidine metabolism; UMP biosynthesis via de novo pathway; UMP from orotate: step 2/2.</text>
</comment>
<dbReference type="PANTHER" id="PTHR32119">
    <property type="entry name" value="OROTIDINE 5'-PHOSPHATE DECARBOXYLASE"/>
    <property type="match status" value="1"/>
</dbReference>
<dbReference type="SMART" id="SM00934">
    <property type="entry name" value="OMPdecase"/>
    <property type="match status" value="1"/>
</dbReference>
<dbReference type="InterPro" id="IPR001754">
    <property type="entry name" value="OMPdeCOase_dom"/>
</dbReference>
<evidence type="ECO:0000256" key="6">
    <source>
        <dbReference type="ARBA" id="ARBA00022975"/>
    </source>
</evidence>
<evidence type="ECO:0000256" key="2">
    <source>
        <dbReference type="ARBA" id="ARBA00004861"/>
    </source>
</evidence>
<dbReference type="InterPro" id="IPR013785">
    <property type="entry name" value="Aldolase_TIM"/>
</dbReference>
<dbReference type="CDD" id="cd04725">
    <property type="entry name" value="OMP_decarboxylase_like"/>
    <property type="match status" value="1"/>
</dbReference>